<sequence length="346" mass="37405">MKLPLYLFGALPPVICSPTPPRALSGYVEATNSSPICSQQPEKAPGTIAVSLADKAGEKFQPLANEDCGILASFPIFNGCIYKDCRKCSCDVRCALPQLNSGEDIVQIFYGEFDDGDDDFHGTQSFEIGILKSEQNNNRSWAPEVQNKNKDCEYNTNGSDDGHDSESKDPAFKPWWWDSYMTPQDPGEPAALTGPQLKNFDLDTIHQATDGEKNSTSNLITSGCPLMPCTREGNGRCGIMADCFHGFCKCALMSSKGTKGPMGKSTNIMHSDSVLVNPGVDCSAKCKDWLCPEVSQNISMCFEDRRIEGRENGDDNAQAGVLGIENQKHGAIQVPGLDVNLGGPTA</sequence>
<dbReference type="Proteomes" id="UP000800093">
    <property type="component" value="Unassembled WGS sequence"/>
</dbReference>
<evidence type="ECO:0000313" key="2">
    <source>
        <dbReference type="EMBL" id="KAF2267046.1"/>
    </source>
</evidence>
<reference evidence="3" key="1">
    <citation type="journal article" date="2020" name="Stud. Mycol.">
        <title>101 Dothideomycetes genomes: A test case for predicting lifestyles and emergence of pathogens.</title>
        <authorList>
            <person name="Haridas S."/>
            <person name="Albert R."/>
            <person name="Binder M."/>
            <person name="Bloem J."/>
            <person name="LaButti K."/>
            <person name="Salamov A."/>
            <person name="Andreopoulos B."/>
            <person name="Baker S."/>
            <person name="Barry K."/>
            <person name="Bills G."/>
            <person name="Bluhm B."/>
            <person name="Cannon C."/>
            <person name="Castanera R."/>
            <person name="Culley D."/>
            <person name="Daum C."/>
            <person name="Ezra D."/>
            <person name="Gonzalez J."/>
            <person name="Henrissat B."/>
            <person name="Kuo A."/>
            <person name="Liang C."/>
            <person name="Lipzen A."/>
            <person name="Lutzoni F."/>
            <person name="Magnuson J."/>
            <person name="Mondo S."/>
            <person name="Nolan M."/>
            <person name="Ohm R."/>
            <person name="Pangilinan J."/>
            <person name="Park H.-J."/>
            <person name="Ramirez L."/>
            <person name="Alfaro M."/>
            <person name="Sun H."/>
            <person name="Tritt A."/>
            <person name="Yoshinaga Y."/>
            <person name="Zwiers L.-H."/>
            <person name="Turgeon B."/>
            <person name="Goodwin S."/>
            <person name="Spatafora J."/>
            <person name="Crous P."/>
            <person name="Grigoriev I."/>
        </authorList>
    </citation>
    <scope>NUCLEOTIDE SEQUENCE [LARGE SCALE GENOMIC DNA]</scope>
    <source>
        <strain evidence="3">CBS 304.66</strain>
    </source>
</reference>
<dbReference type="OrthoDB" id="3783900at2759"/>
<organism evidence="2 3">
    <name type="scientific">Lojkania enalia</name>
    <dbReference type="NCBI Taxonomy" id="147567"/>
    <lineage>
        <taxon>Eukaryota</taxon>
        <taxon>Fungi</taxon>
        <taxon>Dikarya</taxon>
        <taxon>Ascomycota</taxon>
        <taxon>Pezizomycotina</taxon>
        <taxon>Dothideomycetes</taxon>
        <taxon>Pleosporomycetidae</taxon>
        <taxon>Pleosporales</taxon>
        <taxon>Pleosporales incertae sedis</taxon>
        <taxon>Lojkania</taxon>
    </lineage>
</organism>
<comment type="caution">
    <text evidence="2">The sequence shown here is derived from an EMBL/GenBank/DDBJ whole genome shotgun (WGS) entry which is preliminary data.</text>
</comment>
<evidence type="ECO:0000256" key="1">
    <source>
        <dbReference type="SAM" id="MobiDB-lite"/>
    </source>
</evidence>
<proteinExistence type="predicted"/>
<evidence type="ECO:0000313" key="3">
    <source>
        <dbReference type="Proteomes" id="UP000800093"/>
    </source>
</evidence>
<protein>
    <submittedName>
        <fullName evidence="2">Uncharacterized protein</fullName>
    </submittedName>
</protein>
<gene>
    <name evidence="2" type="ORF">CC78DRAFT_103053</name>
</gene>
<dbReference type="AlphaFoldDB" id="A0A9P4KE71"/>
<dbReference type="EMBL" id="ML986594">
    <property type="protein sequence ID" value="KAF2267046.1"/>
    <property type="molecule type" value="Genomic_DNA"/>
</dbReference>
<accession>A0A9P4KE71</accession>
<keyword evidence="3" id="KW-1185">Reference proteome</keyword>
<feature type="region of interest" description="Disordered" evidence="1">
    <location>
        <begin position="137"/>
        <end position="168"/>
    </location>
</feature>
<name>A0A9P4KE71_9PLEO</name>